<feature type="domain" description="Activating protease CtpA/B N-terminal" evidence="1">
    <location>
        <begin position="23"/>
        <end position="67"/>
    </location>
</feature>
<sequence length="118" mass="13029">MSLLYPCTLRSFAAEKSDSSEYRFDEIASLLSNMHISGKSKQELTDAAIKGMVDSLNDPYTAYLDAKQAVEFQQAINQQKVGIGISIQRNDKGVFLAEVFPKSPAEQGGCCQGITWMR</sequence>
<reference evidence="2 3" key="1">
    <citation type="journal article" date="2024" name="Int. J. Syst. Evol. Microbiol.">
        <title>Paenibacillus hexagrammi sp. nov., a novel bacterium isolated from the gut content of Hexagrammos agrammus.</title>
        <authorList>
            <person name="Jung H.K."/>
            <person name="Kim D.G."/>
            <person name="Zin H."/>
            <person name="Park J."/>
            <person name="Jung H."/>
            <person name="Kim Y.O."/>
            <person name="Kong H.J."/>
            <person name="Kim J.W."/>
            <person name="Kim Y.S."/>
        </authorList>
    </citation>
    <scope>NUCLEOTIDE SEQUENCE [LARGE SCALE GENOMIC DNA]</scope>
    <source>
        <strain evidence="2 3">YPD9-1</strain>
    </source>
</reference>
<accession>A0ABY3SJJ1</accession>
<evidence type="ECO:0000313" key="2">
    <source>
        <dbReference type="EMBL" id="UJF34214.1"/>
    </source>
</evidence>
<dbReference type="Proteomes" id="UP001649230">
    <property type="component" value="Chromosome"/>
</dbReference>
<name>A0ABY3SJJ1_9BACL</name>
<dbReference type="SUPFAM" id="SSF50156">
    <property type="entry name" value="PDZ domain-like"/>
    <property type="match status" value="1"/>
</dbReference>
<gene>
    <name evidence="2" type="ORF">L0M14_03000</name>
</gene>
<dbReference type="InterPro" id="IPR055210">
    <property type="entry name" value="CtpA/B_N"/>
</dbReference>
<dbReference type="RefSeq" id="WP_235120685.1">
    <property type="nucleotide sequence ID" value="NZ_CP090978.1"/>
</dbReference>
<dbReference type="Gene3D" id="3.30.750.44">
    <property type="match status" value="1"/>
</dbReference>
<dbReference type="EMBL" id="CP090978">
    <property type="protein sequence ID" value="UJF34214.1"/>
    <property type="molecule type" value="Genomic_DNA"/>
</dbReference>
<protein>
    <recommendedName>
        <fullName evidence="1">Activating protease CtpA/B N-terminal domain-containing protein</fullName>
    </recommendedName>
</protein>
<evidence type="ECO:0000313" key="3">
    <source>
        <dbReference type="Proteomes" id="UP001649230"/>
    </source>
</evidence>
<proteinExistence type="predicted"/>
<keyword evidence="3" id="KW-1185">Reference proteome</keyword>
<organism evidence="2 3">
    <name type="scientific">Paenibacillus hexagrammi</name>
    <dbReference type="NCBI Taxonomy" id="2908839"/>
    <lineage>
        <taxon>Bacteria</taxon>
        <taxon>Bacillati</taxon>
        <taxon>Bacillota</taxon>
        <taxon>Bacilli</taxon>
        <taxon>Bacillales</taxon>
        <taxon>Paenibacillaceae</taxon>
        <taxon>Paenibacillus</taxon>
    </lineage>
</organism>
<dbReference type="Pfam" id="PF22694">
    <property type="entry name" value="CtpB_N-like"/>
    <property type="match status" value="1"/>
</dbReference>
<evidence type="ECO:0000259" key="1">
    <source>
        <dbReference type="Pfam" id="PF22694"/>
    </source>
</evidence>
<dbReference type="InterPro" id="IPR036034">
    <property type="entry name" value="PDZ_sf"/>
</dbReference>